<accession>A0A7S3C1L5</accession>
<protein>
    <submittedName>
        <fullName evidence="1">Uncharacterized protein</fullName>
    </submittedName>
</protein>
<reference evidence="1" key="1">
    <citation type="submission" date="2021-01" db="EMBL/GenBank/DDBJ databases">
        <authorList>
            <person name="Corre E."/>
            <person name="Pelletier E."/>
            <person name="Niang G."/>
            <person name="Scheremetjew M."/>
            <person name="Finn R."/>
            <person name="Kale V."/>
            <person name="Holt S."/>
            <person name="Cochrane G."/>
            <person name="Meng A."/>
            <person name="Brown T."/>
            <person name="Cohen L."/>
        </authorList>
    </citation>
    <scope>NUCLEOTIDE SEQUENCE</scope>
    <source>
        <strain evidence="1">CCMP281</strain>
    </source>
</reference>
<dbReference type="EMBL" id="HBHX01070649">
    <property type="protein sequence ID" value="CAE0151616.1"/>
    <property type="molecule type" value="Transcribed_RNA"/>
</dbReference>
<sequence length="116" mass="12079">MRSGSARAAFGNANGQAKLCALCHSISPSGPLRPILLHMACRSLWHSASVGLQRPPAALVEPPRVSQLQLSARRALDRFDGSASSCAWCSPLDARALCQPAARGSGRGGVSCAKLE</sequence>
<dbReference type="AlphaFoldDB" id="A0A7S3C1L5"/>
<organism evidence="1">
    <name type="scientific">Haptolina ericina</name>
    <dbReference type="NCBI Taxonomy" id="156174"/>
    <lineage>
        <taxon>Eukaryota</taxon>
        <taxon>Haptista</taxon>
        <taxon>Haptophyta</taxon>
        <taxon>Prymnesiophyceae</taxon>
        <taxon>Prymnesiales</taxon>
        <taxon>Prymnesiaceae</taxon>
        <taxon>Haptolina</taxon>
    </lineage>
</organism>
<gene>
    <name evidence="1" type="ORF">HERI1096_LOCUS39039</name>
</gene>
<name>A0A7S3C1L5_9EUKA</name>
<proteinExistence type="predicted"/>
<evidence type="ECO:0000313" key="1">
    <source>
        <dbReference type="EMBL" id="CAE0151616.1"/>
    </source>
</evidence>